<organism evidence="1 2">
    <name type="scientific">Colletotrichum chrysophilum</name>
    <dbReference type="NCBI Taxonomy" id="1836956"/>
    <lineage>
        <taxon>Eukaryota</taxon>
        <taxon>Fungi</taxon>
        <taxon>Dikarya</taxon>
        <taxon>Ascomycota</taxon>
        <taxon>Pezizomycotina</taxon>
        <taxon>Sordariomycetes</taxon>
        <taxon>Hypocreomycetidae</taxon>
        <taxon>Glomerellales</taxon>
        <taxon>Glomerellaceae</taxon>
        <taxon>Colletotrichum</taxon>
        <taxon>Colletotrichum gloeosporioides species complex</taxon>
    </lineage>
</organism>
<dbReference type="AlphaFoldDB" id="A0AAD9AM10"/>
<dbReference type="Proteomes" id="UP001243330">
    <property type="component" value="Unassembled WGS sequence"/>
</dbReference>
<evidence type="ECO:0000313" key="2">
    <source>
        <dbReference type="Proteomes" id="UP001243330"/>
    </source>
</evidence>
<proteinExistence type="predicted"/>
<accession>A0AAD9AM10</accession>
<comment type="caution">
    <text evidence="1">The sequence shown here is derived from an EMBL/GenBank/DDBJ whole genome shotgun (WGS) entry which is preliminary data.</text>
</comment>
<protein>
    <submittedName>
        <fullName evidence="1">Uncharacterized protein</fullName>
    </submittedName>
</protein>
<keyword evidence="2" id="KW-1185">Reference proteome</keyword>
<sequence length="210" mass="23614">MDIPPSQYLAGMWADDLPLSLIWTEESMSKSGYEADEIGLERTQAPSWAWASIMTPIATPDFSILSAATKIINRSASGQGGADSEVNKLIRYWIQATRQAVFGEFLDFYFHSGRSIVMCWDTARKLRSDEFFLLHFATGKDVERPTERGLILLRTADHGTYKRVGVFIIPFESDYSGSKLQDAFESRLQTIGPQHYIEVDCDGHYTIGAI</sequence>
<evidence type="ECO:0000313" key="1">
    <source>
        <dbReference type="EMBL" id="KAK1849860.1"/>
    </source>
</evidence>
<dbReference type="EMBL" id="JAQOWY010000133">
    <property type="protein sequence ID" value="KAK1849860.1"/>
    <property type="molecule type" value="Genomic_DNA"/>
</dbReference>
<name>A0AAD9AM10_9PEZI</name>
<gene>
    <name evidence="1" type="ORF">CCHR01_07508</name>
</gene>
<reference evidence="1" key="1">
    <citation type="submission" date="2023-01" db="EMBL/GenBank/DDBJ databases">
        <title>Colletotrichum chrysophilum M932 genome sequence.</title>
        <authorList>
            <person name="Baroncelli R."/>
        </authorList>
    </citation>
    <scope>NUCLEOTIDE SEQUENCE</scope>
    <source>
        <strain evidence="1">M932</strain>
    </source>
</reference>